<dbReference type="EMBL" id="LHPG02000019">
    <property type="protein sequence ID" value="PRW32644.1"/>
    <property type="molecule type" value="Genomic_DNA"/>
</dbReference>
<feature type="region of interest" description="Disordered" evidence="2">
    <location>
        <begin position="417"/>
        <end position="491"/>
    </location>
</feature>
<protein>
    <recommendedName>
        <fullName evidence="1">tRNA:m(4)X modification enzyme TRM13</fullName>
        <ecNumber evidence="1">2.1.1.225</ecNumber>
    </recommendedName>
</protein>
<reference evidence="5 6" key="1">
    <citation type="journal article" date="2018" name="Plant J.">
        <title>Genome sequences of Chlorella sorokiniana UTEX 1602 and Micractinium conductrix SAG 241.80: implications to maltose excretion by a green alga.</title>
        <authorList>
            <person name="Arriola M.B."/>
            <person name="Velmurugan N."/>
            <person name="Zhang Y."/>
            <person name="Plunkett M.H."/>
            <person name="Hondzo H."/>
            <person name="Barney B.M."/>
        </authorList>
    </citation>
    <scope>NUCLEOTIDE SEQUENCE [LARGE SCALE GENOMIC DNA]</scope>
    <source>
        <strain evidence="6">UTEX 1602</strain>
    </source>
</reference>
<name>A0A2P6TF95_CHLSO</name>
<feature type="domain" description="Zinc finger CCCH-type TRM13" evidence="4">
    <location>
        <begin position="45"/>
        <end position="71"/>
    </location>
</feature>
<comment type="similarity">
    <text evidence="1">Belongs to the methyltransferase TRM13 family.</text>
</comment>
<keyword evidence="1" id="KW-0949">S-adenosyl-L-methionine</keyword>
<organism evidence="5 6">
    <name type="scientific">Chlorella sorokiniana</name>
    <name type="common">Freshwater green alga</name>
    <dbReference type="NCBI Taxonomy" id="3076"/>
    <lineage>
        <taxon>Eukaryota</taxon>
        <taxon>Viridiplantae</taxon>
        <taxon>Chlorophyta</taxon>
        <taxon>core chlorophytes</taxon>
        <taxon>Trebouxiophyceae</taxon>
        <taxon>Chlorellales</taxon>
        <taxon>Chlorellaceae</taxon>
        <taxon>Chlorella clade</taxon>
        <taxon>Chlorella</taxon>
    </lineage>
</organism>
<dbReference type="STRING" id="3076.A0A2P6TF95"/>
<dbReference type="OrthoDB" id="258806at2759"/>
<comment type="catalytic activity">
    <reaction evidence="1">
        <text>cytidine(4) in tRNA(Pro) + S-adenosyl-L-methionine = 2'-O-methylcytidine(4) in tRNA(Pro) + S-adenosyl-L-homocysteine + H(+)</text>
        <dbReference type="Rhea" id="RHEA:32767"/>
        <dbReference type="Rhea" id="RHEA-COMP:10397"/>
        <dbReference type="Rhea" id="RHEA-COMP:10398"/>
        <dbReference type="ChEBI" id="CHEBI:15378"/>
        <dbReference type="ChEBI" id="CHEBI:57856"/>
        <dbReference type="ChEBI" id="CHEBI:59789"/>
        <dbReference type="ChEBI" id="CHEBI:74495"/>
        <dbReference type="ChEBI" id="CHEBI:82748"/>
        <dbReference type="EC" id="2.1.1.225"/>
    </reaction>
</comment>
<evidence type="ECO:0000259" key="3">
    <source>
        <dbReference type="Pfam" id="PF05206"/>
    </source>
</evidence>
<dbReference type="AlphaFoldDB" id="A0A2P6TF95"/>
<keyword evidence="1" id="KW-0808">Transferase</keyword>
<dbReference type="Pfam" id="PF11722">
    <property type="entry name" value="zf-TRM13_CCCH"/>
    <property type="match status" value="1"/>
</dbReference>
<gene>
    <name evidence="5" type="ORF">C2E21_8214</name>
</gene>
<keyword evidence="1" id="KW-0489">Methyltransferase</keyword>
<feature type="region of interest" description="Disordered" evidence="2">
    <location>
        <begin position="1"/>
        <end position="45"/>
    </location>
</feature>
<dbReference type="GO" id="GO:0008270">
    <property type="term" value="F:zinc ion binding"/>
    <property type="evidence" value="ECO:0007669"/>
    <property type="project" value="UniProtKB-KW"/>
</dbReference>
<comment type="caution">
    <text evidence="5">The sequence shown here is derived from an EMBL/GenBank/DDBJ whole genome shotgun (WGS) entry which is preliminary data.</text>
</comment>
<keyword evidence="1" id="KW-0863">Zinc-finger</keyword>
<evidence type="ECO:0000256" key="2">
    <source>
        <dbReference type="SAM" id="MobiDB-lite"/>
    </source>
</evidence>
<proteinExistence type="inferred from homology"/>
<feature type="domain" description="Methyltransferase TRM13" evidence="3">
    <location>
        <begin position="241"/>
        <end position="544"/>
    </location>
</feature>
<dbReference type="PANTHER" id="PTHR12998">
    <property type="entry name" value="TRNA:M(4)X MODIFICATION ENZYME TRM13 HOMOLOG"/>
    <property type="match status" value="1"/>
</dbReference>
<comment type="catalytic activity">
    <reaction evidence="1">
        <text>adenosine(4) in tRNA(His) + S-adenosyl-L-methionine = 2'-O-methyladenosine(4) in tRNA(His) + S-adenosyl-L-homocysteine + H(+)</text>
        <dbReference type="Rhea" id="RHEA:43196"/>
        <dbReference type="Rhea" id="RHEA-COMP:10401"/>
        <dbReference type="Rhea" id="RHEA-COMP:10402"/>
        <dbReference type="ChEBI" id="CHEBI:15378"/>
        <dbReference type="ChEBI" id="CHEBI:57856"/>
        <dbReference type="ChEBI" id="CHEBI:59789"/>
        <dbReference type="ChEBI" id="CHEBI:74411"/>
        <dbReference type="ChEBI" id="CHEBI:74477"/>
        <dbReference type="EC" id="2.1.1.225"/>
    </reaction>
</comment>
<dbReference type="InterPro" id="IPR007871">
    <property type="entry name" value="Methyltransferase_TRM13"/>
</dbReference>
<dbReference type="Pfam" id="PF05206">
    <property type="entry name" value="TRM13"/>
    <property type="match status" value="1"/>
</dbReference>
<keyword evidence="1" id="KW-0862">Zinc</keyword>
<dbReference type="PANTHER" id="PTHR12998:SF0">
    <property type="entry name" value="TRNA:M(4)X MODIFICATION ENZYME TRM13 HOMOLOG"/>
    <property type="match status" value="1"/>
</dbReference>
<keyword evidence="1" id="KW-0819">tRNA processing</keyword>
<evidence type="ECO:0000259" key="4">
    <source>
        <dbReference type="Pfam" id="PF11722"/>
    </source>
</evidence>
<feature type="compositionally biased region" description="Low complexity" evidence="2">
    <location>
        <begin position="1"/>
        <end position="37"/>
    </location>
</feature>
<keyword evidence="1" id="KW-0479">Metal-binding</keyword>
<evidence type="ECO:0000256" key="1">
    <source>
        <dbReference type="RuleBase" id="RU367103"/>
    </source>
</evidence>
<feature type="compositionally biased region" description="Low complexity" evidence="2">
    <location>
        <begin position="431"/>
        <end position="451"/>
    </location>
</feature>
<dbReference type="InterPro" id="IPR021721">
    <property type="entry name" value="Znf_CCCH-type_TRM13"/>
</dbReference>
<dbReference type="EC" id="2.1.1.225" evidence="1"/>
<accession>A0A2P6TF95</accession>
<dbReference type="Proteomes" id="UP000239899">
    <property type="component" value="Unassembled WGS sequence"/>
</dbReference>
<dbReference type="GO" id="GO:0106050">
    <property type="term" value="F:tRNA 2'-O-methyltransferase activity"/>
    <property type="evidence" value="ECO:0007669"/>
    <property type="project" value="UniProtKB-UniRule"/>
</dbReference>
<evidence type="ECO:0000313" key="5">
    <source>
        <dbReference type="EMBL" id="PRW32644.1"/>
    </source>
</evidence>
<keyword evidence="6" id="KW-1185">Reference proteome</keyword>
<sequence length="550" mass="58782">MSAVPPQQQQAAAAAGGAAAAAAAQPPALAAPAAGQPAEERPPGKCHYYMEKKRRHCKFDAIPGKKYCGNHIYFAEGTGPKRVPCPWEPKGGHTVLETELEKHKHKCPGYRRLMAEQAQPFYSQGINGGEGPDVQWPAEVAAAVAAEAAAAEAAAAAAAAAGQAPRRRRGRGLQGPAAFQAAYAAGLGEQGFAELLCRIKAACEQICEAEPLSLLVPPEAEPFLVPESATCNRPFSLKHAQQQASIVGNMKQQGLLEGAEQTTYIEYGAGKGYLCHMLASCTPAARKVVMMDVRGFKEKADRSMRHLEMQRLRCDIADFDVAGVAGLAGGAAPWVAFGKHLCGAATDFTLRSCARERRRQLGDAEQQAAAGQQQQQQQQQAAVEQAADVFTELGFSPQEFEAIVWMTGWALCGHEAPAGFGGSDDEREEGAAQQAHQAQQQAQQAAGEAAQSRSSHKRSREEEEEEQQAAEEQVAGPRPVQQDAGTGWRPQADLVRERKIAVGQLCKRLIDAARLRWLGRQGFEASLVKYVPSSVSGENRLLVAAVRPAA</sequence>
<dbReference type="InterPro" id="IPR039044">
    <property type="entry name" value="Trm13"/>
</dbReference>
<comment type="catalytic activity">
    <reaction evidence="1">
        <text>cytidine(4) in tRNA(Gly)(GCC) + S-adenosyl-L-methionine = 2'-O-methylcytidine(4) in tRNA(Gly)(GCC) + S-adenosyl-L-homocysteine + H(+)</text>
        <dbReference type="Rhea" id="RHEA:43192"/>
        <dbReference type="Rhea" id="RHEA-COMP:10399"/>
        <dbReference type="Rhea" id="RHEA-COMP:10400"/>
        <dbReference type="ChEBI" id="CHEBI:15378"/>
        <dbReference type="ChEBI" id="CHEBI:57856"/>
        <dbReference type="ChEBI" id="CHEBI:59789"/>
        <dbReference type="ChEBI" id="CHEBI:74495"/>
        <dbReference type="ChEBI" id="CHEBI:82748"/>
        <dbReference type="EC" id="2.1.1.225"/>
    </reaction>
</comment>
<dbReference type="GO" id="GO:0030488">
    <property type="term" value="P:tRNA methylation"/>
    <property type="evidence" value="ECO:0007669"/>
    <property type="project" value="InterPro"/>
</dbReference>
<evidence type="ECO:0000313" key="6">
    <source>
        <dbReference type="Proteomes" id="UP000239899"/>
    </source>
</evidence>
<comment type="function">
    <text evidence="1">tRNA methylase which 2'-O-methylates cytidine(4) in tRNA(Pro) and tRNA(Gly)(GCC), and adenosine(4) in tRNA(His).</text>
</comment>